<keyword evidence="1" id="KW-0489">Methyltransferase</keyword>
<accession>A0A7W3XQG0</accession>
<keyword evidence="1" id="KW-0808">Transferase</keyword>
<proteinExistence type="predicted"/>
<dbReference type="AlphaFoldDB" id="A0A7W3XQG0"/>
<dbReference type="Proteomes" id="UP000567067">
    <property type="component" value="Unassembled WGS sequence"/>
</dbReference>
<comment type="caution">
    <text evidence="1">The sequence shown here is derived from an EMBL/GenBank/DDBJ whole genome shotgun (WGS) entry which is preliminary data.</text>
</comment>
<keyword evidence="2" id="KW-1185">Reference proteome</keyword>
<sequence>MFHDTGFIVTEIDYSRRSIEYATEQAKNSFAKAGECH</sequence>
<dbReference type="GO" id="GO:0032259">
    <property type="term" value="P:methylation"/>
    <property type="evidence" value="ECO:0007669"/>
    <property type="project" value="UniProtKB-KW"/>
</dbReference>
<dbReference type="EMBL" id="JACJIP010000003">
    <property type="protein sequence ID" value="MBA9084351.1"/>
    <property type="molecule type" value="Genomic_DNA"/>
</dbReference>
<reference evidence="1 2" key="1">
    <citation type="submission" date="2020-08" db="EMBL/GenBank/DDBJ databases">
        <title>Genomic Encyclopedia of Type Strains, Phase III (KMG-III): the genomes of soil and plant-associated and newly described type strains.</title>
        <authorList>
            <person name="Whitman W."/>
        </authorList>
    </citation>
    <scope>NUCLEOTIDE SEQUENCE [LARGE SCALE GENOMIC DNA]</scope>
    <source>
        <strain evidence="1 2">CECT 8693</strain>
    </source>
</reference>
<evidence type="ECO:0000313" key="1">
    <source>
        <dbReference type="EMBL" id="MBA9084351.1"/>
    </source>
</evidence>
<organism evidence="1 2">
    <name type="scientific">Fontibacillus solani</name>
    <dbReference type="NCBI Taxonomy" id="1572857"/>
    <lineage>
        <taxon>Bacteria</taxon>
        <taxon>Bacillati</taxon>
        <taxon>Bacillota</taxon>
        <taxon>Bacilli</taxon>
        <taxon>Bacillales</taxon>
        <taxon>Paenibacillaceae</taxon>
        <taxon>Fontibacillus</taxon>
    </lineage>
</organism>
<name>A0A7W3XQG0_9BACL</name>
<dbReference type="GO" id="GO:0008168">
    <property type="term" value="F:methyltransferase activity"/>
    <property type="evidence" value="ECO:0007669"/>
    <property type="project" value="UniProtKB-KW"/>
</dbReference>
<gene>
    <name evidence="1" type="ORF">FHR92_000805</name>
</gene>
<protein>
    <submittedName>
        <fullName evidence="1">2-polyprenyl-3-methyl-5-hydroxy-6-metoxy-1, 4-benzoquinol methylase</fullName>
    </submittedName>
</protein>
<evidence type="ECO:0000313" key="2">
    <source>
        <dbReference type="Proteomes" id="UP000567067"/>
    </source>
</evidence>